<accession>A0A644Z2T4</accession>
<sequence>MDNAPAFQCHGGVTAYGRQKAVSGHRGKRNHAHPTFPALWRCLIERRDKTALHNDGLPAGNRLTQRRPGIDKAAAGKSSPLNQELNLRHLPCDAIPR</sequence>
<dbReference type="AlphaFoldDB" id="A0A644Z2T4"/>
<evidence type="ECO:0000256" key="1">
    <source>
        <dbReference type="SAM" id="MobiDB-lite"/>
    </source>
</evidence>
<comment type="caution">
    <text evidence="2">The sequence shown here is derived from an EMBL/GenBank/DDBJ whole genome shotgun (WGS) entry which is preliminary data.</text>
</comment>
<protein>
    <submittedName>
        <fullName evidence="2">Uncharacterized protein</fullName>
    </submittedName>
</protein>
<name>A0A644Z2T4_9ZZZZ</name>
<feature type="region of interest" description="Disordered" evidence="1">
    <location>
        <begin position="53"/>
        <end position="82"/>
    </location>
</feature>
<dbReference type="EMBL" id="VSSQ01007203">
    <property type="protein sequence ID" value="MPM35180.1"/>
    <property type="molecule type" value="Genomic_DNA"/>
</dbReference>
<evidence type="ECO:0000313" key="2">
    <source>
        <dbReference type="EMBL" id="MPM35180.1"/>
    </source>
</evidence>
<proteinExistence type="predicted"/>
<gene>
    <name evidence="2" type="ORF">SDC9_81770</name>
</gene>
<organism evidence="2">
    <name type="scientific">bioreactor metagenome</name>
    <dbReference type="NCBI Taxonomy" id="1076179"/>
    <lineage>
        <taxon>unclassified sequences</taxon>
        <taxon>metagenomes</taxon>
        <taxon>ecological metagenomes</taxon>
    </lineage>
</organism>
<reference evidence="2" key="1">
    <citation type="submission" date="2019-08" db="EMBL/GenBank/DDBJ databases">
        <authorList>
            <person name="Kucharzyk K."/>
            <person name="Murdoch R.W."/>
            <person name="Higgins S."/>
            <person name="Loffler F."/>
        </authorList>
    </citation>
    <scope>NUCLEOTIDE SEQUENCE</scope>
</reference>